<reference evidence="1 2" key="1">
    <citation type="submission" date="2020-04" db="EMBL/GenBank/DDBJ databases">
        <title>Chryseobacterium sp. RJ-7-14 sp. nov., isolated from Jeju soil.</title>
        <authorList>
            <person name="Dahal R.H."/>
            <person name="Chaudhary D.K."/>
        </authorList>
    </citation>
    <scope>NUCLEOTIDE SEQUENCE [LARGE SCALE GENOMIC DNA]</scope>
    <source>
        <strain evidence="1 2">RJ-7-14</strain>
    </source>
</reference>
<gene>
    <name evidence="1" type="ORF">HHL20_19385</name>
</gene>
<sequence>MKYICQCCGEEKEDWPAIAYSAPYPYFNLSDEEAANSELSADLCIIRYSDETCYFIRAVLVQEVNENCQDLEYGVWVSLSEKSYNEYVENYHNEEFESGFFGWLSNNLPDYSFEEPIPTDVIVNNKIGRPFVYPHESHNHPFVNDFYIGISKEEAEKRIDFVLNQ</sequence>
<dbReference type="AlphaFoldDB" id="A0A7Y0AAL8"/>
<proteinExistence type="predicted"/>
<dbReference type="Pfam" id="PF09965">
    <property type="entry name" value="DUF2199"/>
    <property type="match status" value="1"/>
</dbReference>
<evidence type="ECO:0000313" key="2">
    <source>
        <dbReference type="Proteomes" id="UP000552615"/>
    </source>
</evidence>
<accession>A0A7Y0AAL8</accession>
<dbReference type="EMBL" id="JABBGF010000005">
    <property type="protein sequence ID" value="NML59491.1"/>
    <property type="molecule type" value="Genomic_DNA"/>
</dbReference>
<protein>
    <submittedName>
        <fullName evidence="1">DUF2199 domain-containing protein</fullName>
    </submittedName>
</protein>
<dbReference type="Proteomes" id="UP000552615">
    <property type="component" value="Unassembled WGS sequence"/>
</dbReference>
<organism evidence="1 2">
    <name type="scientific">Chryseobacterium cheonjiense</name>
    <dbReference type="NCBI Taxonomy" id="2728845"/>
    <lineage>
        <taxon>Bacteria</taxon>
        <taxon>Pseudomonadati</taxon>
        <taxon>Bacteroidota</taxon>
        <taxon>Flavobacteriia</taxon>
        <taxon>Flavobacteriales</taxon>
        <taxon>Weeksellaceae</taxon>
        <taxon>Chryseobacterium group</taxon>
        <taxon>Chryseobacterium</taxon>
    </lineage>
</organism>
<name>A0A7Y0AAL8_9FLAO</name>
<comment type="caution">
    <text evidence="1">The sequence shown here is derived from an EMBL/GenBank/DDBJ whole genome shotgun (WGS) entry which is preliminary data.</text>
</comment>
<dbReference type="InterPro" id="IPR018697">
    <property type="entry name" value="DUF2199"/>
</dbReference>
<evidence type="ECO:0000313" key="1">
    <source>
        <dbReference type="EMBL" id="NML59491.1"/>
    </source>
</evidence>
<dbReference type="RefSeq" id="WP_169232801.1">
    <property type="nucleotide sequence ID" value="NZ_JABBGF010000005.1"/>
</dbReference>
<keyword evidence="2" id="KW-1185">Reference proteome</keyword>